<sequence>MDFLMSNVFLRIDIVLLVFIRFLGFFVTSPIFGGSNAPIYSKIGFSFIVSTILVSTMPTMTVTYDDHILGYAILILKELTVGAIFGFLVYLILSIFYLAGQLIDYQIGFSMISVLDPLSNIQVPITGNLYYFMILTILLITNGHHKIIQALFYSYQVLPIGQAVFSTDLLGNYIVILTDIFIIAIKVASPIIGAILILDFALGILARTAPQMNMFVIGLPLKLILGLACLIVVMPLFTMIYNYVAKELFEKLFLIIKGMIP</sequence>
<evidence type="ECO:0000256" key="2">
    <source>
        <dbReference type="ARBA" id="ARBA00009772"/>
    </source>
</evidence>
<keyword evidence="11" id="KW-0282">Flagellum</keyword>
<keyword evidence="12" id="KW-1185">Reference proteome</keyword>
<protein>
    <recommendedName>
        <fullName evidence="3 9">Flagellar biosynthetic protein FliR</fullName>
    </recommendedName>
</protein>
<dbReference type="InterPro" id="IPR006303">
    <property type="entry name" value="FliR"/>
</dbReference>
<evidence type="ECO:0000256" key="7">
    <source>
        <dbReference type="ARBA" id="ARBA00023136"/>
    </source>
</evidence>
<dbReference type="Proteomes" id="UP001486565">
    <property type="component" value="Chromosome"/>
</dbReference>
<dbReference type="Pfam" id="PF01311">
    <property type="entry name" value="Bac_export_1"/>
    <property type="match status" value="1"/>
</dbReference>
<comment type="subcellular location">
    <subcellularLocation>
        <location evidence="10">Cell membrane</location>
        <topology evidence="10">Multi-pass membrane protein</topology>
    </subcellularLocation>
    <subcellularLocation>
        <location evidence="10">Bacterial flagellum basal body</location>
    </subcellularLocation>
</comment>
<feature type="transmembrane region" description="Helical" evidence="10">
    <location>
        <begin position="12"/>
        <end position="33"/>
    </location>
</feature>
<reference evidence="11 12" key="1">
    <citation type="submission" date="2023-03" db="EMBL/GenBank/DDBJ databases">
        <title>Novel Species.</title>
        <authorList>
            <person name="Ma S."/>
        </authorList>
    </citation>
    <scope>NUCLEOTIDE SEQUENCE [LARGE SCALE GENOMIC DNA]</scope>
    <source>
        <strain evidence="11 12">LIND6LT2</strain>
    </source>
</reference>
<dbReference type="PANTHER" id="PTHR30065:SF1">
    <property type="entry name" value="SURFACE PRESENTATION OF ANTIGENS PROTEIN SPAR"/>
    <property type="match status" value="1"/>
</dbReference>
<dbReference type="RefSeq" id="WP_341877201.1">
    <property type="nucleotide sequence ID" value="NZ_CP121687.1"/>
</dbReference>
<keyword evidence="7 10" id="KW-0472">Membrane</keyword>
<evidence type="ECO:0000256" key="6">
    <source>
        <dbReference type="ARBA" id="ARBA00022989"/>
    </source>
</evidence>
<feature type="transmembrane region" description="Helical" evidence="10">
    <location>
        <begin position="180"/>
        <end position="202"/>
    </location>
</feature>
<comment type="similarity">
    <text evidence="2 10">Belongs to the FliR/MopE/SpaR family.</text>
</comment>
<evidence type="ECO:0000256" key="5">
    <source>
        <dbReference type="ARBA" id="ARBA00022692"/>
    </source>
</evidence>
<feature type="transmembrane region" description="Helical" evidence="10">
    <location>
        <begin position="39"/>
        <end position="58"/>
    </location>
</feature>
<dbReference type="PRINTS" id="PR00953">
    <property type="entry name" value="TYPE3IMRPROT"/>
</dbReference>
<gene>
    <name evidence="11" type="primary">fliR</name>
    <name evidence="11" type="ORF">QBE51_01535</name>
</gene>
<evidence type="ECO:0000313" key="11">
    <source>
        <dbReference type="EMBL" id="WZL70240.1"/>
    </source>
</evidence>
<dbReference type="InterPro" id="IPR002010">
    <property type="entry name" value="T3SS_IM_R"/>
</dbReference>
<keyword evidence="11" id="KW-0966">Cell projection</keyword>
<keyword evidence="8 10" id="KW-0975">Bacterial flagellum</keyword>
<evidence type="ECO:0000256" key="10">
    <source>
        <dbReference type="RuleBase" id="RU362071"/>
    </source>
</evidence>
<keyword evidence="4 10" id="KW-1003">Cell membrane</keyword>
<proteinExistence type="inferred from homology"/>
<dbReference type="PANTHER" id="PTHR30065">
    <property type="entry name" value="FLAGELLAR BIOSYNTHETIC PROTEIN FLIR"/>
    <property type="match status" value="1"/>
</dbReference>
<feature type="transmembrane region" description="Helical" evidence="10">
    <location>
        <begin position="79"/>
        <end position="99"/>
    </location>
</feature>
<keyword evidence="5 10" id="KW-0812">Transmembrane</keyword>
<evidence type="ECO:0000256" key="3">
    <source>
        <dbReference type="ARBA" id="ARBA00021717"/>
    </source>
</evidence>
<keyword evidence="11" id="KW-0969">Cilium</keyword>
<feature type="transmembrane region" description="Helical" evidence="10">
    <location>
        <begin position="223"/>
        <end position="244"/>
    </location>
</feature>
<feature type="transmembrane region" description="Helical" evidence="10">
    <location>
        <begin position="152"/>
        <end position="174"/>
    </location>
</feature>
<accession>A0ABZ2Y4F9</accession>
<evidence type="ECO:0000256" key="8">
    <source>
        <dbReference type="ARBA" id="ARBA00023143"/>
    </source>
</evidence>
<evidence type="ECO:0000256" key="4">
    <source>
        <dbReference type="ARBA" id="ARBA00022475"/>
    </source>
</evidence>
<comment type="function">
    <text evidence="1 10">Role in flagellar biosynthesis.</text>
</comment>
<keyword evidence="6 10" id="KW-1133">Transmembrane helix</keyword>
<dbReference type="EMBL" id="CP121687">
    <property type="protein sequence ID" value="WZL70240.1"/>
    <property type="molecule type" value="Genomic_DNA"/>
</dbReference>
<organism evidence="11 12">
    <name type="scientific">Defluviitalea saccharophila</name>
    <dbReference type="NCBI Taxonomy" id="879970"/>
    <lineage>
        <taxon>Bacteria</taxon>
        <taxon>Bacillati</taxon>
        <taxon>Bacillota</taxon>
        <taxon>Clostridia</taxon>
        <taxon>Lachnospirales</taxon>
        <taxon>Defluviitaleaceae</taxon>
        <taxon>Defluviitalea</taxon>
    </lineage>
</organism>
<dbReference type="NCBIfam" id="TIGR01400">
    <property type="entry name" value="fliR"/>
    <property type="match status" value="1"/>
</dbReference>
<evidence type="ECO:0000256" key="9">
    <source>
        <dbReference type="NCBIfam" id="TIGR01400"/>
    </source>
</evidence>
<name>A0ABZ2Y4F9_9FIRM</name>
<evidence type="ECO:0000313" key="12">
    <source>
        <dbReference type="Proteomes" id="UP001486565"/>
    </source>
</evidence>
<feature type="transmembrane region" description="Helical" evidence="10">
    <location>
        <begin position="119"/>
        <end position="140"/>
    </location>
</feature>
<evidence type="ECO:0000256" key="1">
    <source>
        <dbReference type="ARBA" id="ARBA00002578"/>
    </source>
</evidence>